<dbReference type="Proteomes" id="UP000568751">
    <property type="component" value="Unassembled WGS sequence"/>
</dbReference>
<dbReference type="EMBL" id="JACCHT010000003">
    <property type="protein sequence ID" value="NYT28557.1"/>
    <property type="molecule type" value="Genomic_DNA"/>
</dbReference>
<sequence>MPAFLVEFVLTGGLANLIVKGGKKAVVSAVKTSVTRKAKQLATVVGVQTALNPQRTVEKYYSRRVEYTTKGFNILKDSVETPATSFFKAFFDVYIELGTEHAGGFVSDLGLGRASAKLAQSRVGKRLAYGLRKLAVEGKGKEVNKMLSRAGFHGVLAEIGEERLYDLISGVTGVREQPGNPRPIFDRIMDVIPEADKFLVEAGVISIVGGASRSTGLAIDLLARNKKSVKGYDVKYEVSEEDKDSLVEAAYKPTKYSLNIEEATEYNKALQDLSSEDVDISLKSLAVVAKHESRLDSTKTKKNKTNEIIGKIKTMLRVVDEQNTPRDLDIDLDRPKILF</sequence>
<gene>
    <name evidence="1" type="ORF">H0A76_12285</name>
</gene>
<name>A0A853F5A7_9GAMM</name>
<protein>
    <submittedName>
        <fullName evidence="1">Uncharacterized protein</fullName>
    </submittedName>
</protein>
<comment type="caution">
    <text evidence="1">The sequence shown here is derived from an EMBL/GenBank/DDBJ whole genome shotgun (WGS) entry which is preliminary data.</text>
</comment>
<evidence type="ECO:0000313" key="1">
    <source>
        <dbReference type="EMBL" id="NYT28557.1"/>
    </source>
</evidence>
<evidence type="ECO:0000313" key="2">
    <source>
        <dbReference type="Proteomes" id="UP000568751"/>
    </source>
</evidence>
<reference evidence="1 2" key="1">
    <citation type="submission" date="2020-05" db="EMBL/GenBank/DDBJ databases">
        <title>Horizontal transmission and recombination maintain forever young bacterial symbiont genomes.</title>
        <authorList>
            <person name="Russell S.L."/>
            <person name="Pepper-Tunick E."/>
            <person name="Svedberg J."/>
            <person name="Byrne A."/>
            <person name="Ruelas Castillo J."/>
            <person name="Vollmers C."/>
            <person name="Beinart R.A."/>
            <person name="Corbett-Detig R."/>
        </authorList>
    </citation>
    <scope>NUCLEOTIDE SEQUENCE [LARGE SCALE GENOMIC DNA]</scope>
    <source>
        <strain evidence="1">455</strain>
    </source>
</reference>
<accession>A0A853F5A7</accession>
<organism evidence="1 2">
    <name type="scientific">Candidatus Thiodubiliella endoseptemdiera</name>
    <dbReference type="NCBI Taxonomy" id="2738886"/>
    <lineage>
        <taxon>Bacteria</taxon>
        <taxon>Pseudomonadati</taxon>
        <taxon>Pseudomonadota</taxon>
        <taxon>Gammaproteobacteria</taxon>
        <taxon>Candidatus Pseudothioglobaceae</taxon>
        <taxon>Candidatus Thiodubiliella</taxon>
    </lineage>
</organism>
<proteinExistence type="predicted"/>
<dbReference type="AlphaFoldDB" id="A0A853F5A7"/>